<keyword evidence="5" id="KW-1185">Reference proteome</keyword>
<dbReference type="GO" id="GO:0006879">
    <property type="term" value="P:intracellular iron ion homeostasis"/>
    <property type="evidence" value="ECO:0007669"/>
    <property type="project" value="InterPro"/>
</dbReference>
<dbReference type="AlphaFoldDB" id="A0A9W6C002"/>
<evidence type="ECO:0000256" key="2">
    <source>
        <dbReference type="SAM" id="MobiDB-lite"/>
    </source>
</evidence>
<feature type="region of interest" description="Disordered" evidence="2">
    <location>
        <begin position="76"/>
        <end position="123"/>
    </location>
</feature>
<proteinExistence type="predicted"/>
<sequence>MEAPSSLGQAAKLESVSNGGIADDALNSTFLEFLTDDLVFGSEALDSATLEAVCQVADTQRQPACQGSAAITATQSGPLTAIAPGTKRPLDDGPYSESDEEDDGGKGEKSTGKRMKGGEMSAAATKKACREKARREKLNERFLDLARLVDPGSEPKTDKSTILTDAIKYVQQITVENHQLRQLNKFLEERVSTLERERGQQLYQQSLMMSTMGQGQMMPAGQTMLVGGPAGMMAGPAMAGAAMGHPHMHMPTAMVASTSNPLLNAASMPTASTPPLPSMQSQQQQQQQLAPGGLRPQAPGGLLAQAPGAMMTQLPMAGVAAPGLGPVGAAVATSYNVAGPSAGAGPSKPVMVNAVPGMMPYQGMYWLPPQMMDSTQDSLLRPPAA</sequence>
<evidence type="ECO:0000313" key="4">
    <source>
        <dbReference type="EMBL" id="GLC61249.1"/>
    </source>
</evidence>
<evidence type="ECO:0000259" key="3">
    <source>
        <dbReference type="PROSITE" id="PS50888"/>
    </source>
</evidence>
<evidence type="ECO:0000313" key="5">
    <source>
        <dbReference type="Proteomes" id="UP001165080"/>
    </source>
</evidence>
<dbReference type="EMBL" id="BRXU01000044">
    <property type="protein sequence ID" value="GLC61249.1"/>
    <property type="molecule type" value="Genomic_DNA"/>
</dbReference>
<accession>A0A9W6C002</accession>
<dbReference type="PANTHER" id="PTHR46133">
    <property type="entry name" value="BHLH TRANSCRIPTION FACTOR"/>
    <property type="match status" value="1"/>
</dbReference>
<dbReference type="Pfam" id="PF00010">
    <property type="entry name" value="HLH"/>
    <property type="match status" value="1"/>
</dbReference>
<dbReference type="SUPFAM" id="SSF47459">
    <property type="entry name" value="HLH, helix-loop-helix DNA-binding domain"/>
    <property type="match status" value="1"/>
</dbReference>
<feature type="coiled-coil region" evidence="1">
    <location>
        <begin position="170"/>
        <end position="197"/>
    </location>
</feature>
<dbReference type="PANTHER" id="PTHR46133:SF15">
    <property type="entry name" value="BHLH TRANSCRIPTION FACTOR"/>
    <property type="match status" value="1"/>
</dbReference>
<dbReference type="CDD" id="cd11446">
    <property type="entry name" value="bHLH_AtILR3_like"/>
    <property type="match status" value="1"/>
</dbReference>
<comment type="caution">
    <text evidence="4">The sequence shown here is derived from an EMBL/GenBank/DDBJ whole genome shotgun (WGS) entry which is preliminary data.</text>
</comment>
<gene>
    <name evidence="4" type="primary">PLESTMB000501</name>
    <name evidence="4" type="ORF">PLESTB_001735800</name>
</gene>
<dbReference type="InterPro" id="IPR044818">
    <property type="entry name" value="ILR3-like"/>
</dbReference>
<dbReference type="GO" id="GO:0003700">
    <property type="term" value="F:DNA-binding transcription factor activity"/>
    <property type="evidence" value="ECO:0007669"/>
    <property type="project" value="InterPro"/>
</dbReference>
<dbReference type="OrthoDB" id="515493at2759"/>
<feature type="region of interest" description="Disordered" evidence="2">
    <location>
        <begin position="264"/>
        <end position="303"/>
    </location>
</feature>
<organism evidence="4 5">
    <name type="scientific">Pleodorina starrii</name>
    <dbReference type="NCBI Taxonomy" id="330485"/>
    <lineage>
        <taxon>Eukaryota</taxon>
        <taxon>Viridiplantae</taxon>
        <taxon>Chlorophyta</taxon>
        <taxon>core chlorophytes</taxon>
        <taxon>Chlorophyceae</taxon>
        <taxon>CS clade</taxon>
        <taxon>Chlamydomonadales</taxon>
        <taxon>Volvocaceae</taxon>
        <taxon>Pleodorina</taxon>
    </lineage>
</organism>
<dbReference type="InterPro" id="IPR036638">
    <property type="entry name" value="HLH_DNA-bd_sf"/>
</dbReference>
<keyword evidence="1" id="KW-0175">Coiled coil</keyword>
<name>A0A9W6C002_9CHLO</name>
<dbReference type="SMART" id="SM00353">
    <property type="entry name" value="HLH"/>
    <property type="match status" value="1"/>
</dbReference>
<feature type="domain" description="BHLH" evidence="3">
    <location>
        <begin position="122"/>
        <end position="173"/>
    </location>
</feature>
<protein>
    <recommendedName>
        <fullName evidence="3">BHLH domain-containing protein</fullName>
    </recommendedName>
</protein>
<dbReference type="InterPro" id="IPR011598">
    <property type="entry name" value="bHLH_dom"/>
</dbReference>
<dbReference type="Gene3D" id="4.10.280.10">
    <property type="entry name" value="Helix-loop-helix DNA-binding domain"/>
    <property type="match status" value="1"/>
</dbReference>
<dbReference type="Proteomes" id="UP001165080">
    <property type="component" value="Unassembled WGS sequence"/>
</dbReference>
<dbReference type="GO" id="GO:0046983">
    <property type="term" value="F:protein dimerization activity"/>
    <property type="evidence" value="ECO:0007669"/>
    <property type="project" value="InterPro"/>
</dbReference>
<dbReference type="PROSITE" id="PS50888">
    <property type="entry name" value="BHLH"/>
    <property type="match status" value="1"/>
</dbReference>
<evidence type="ECO:0000256" key="1">
    <source>
        <dbReference type="SAM" id="Coils"/>
    </source>
</evidence>
<reference evidence="4 5" key="1">
    <citation type="journal article" date="2023" name="Commun. Biol.">
        <title>Reorganization of the ancestral sex-determining regions during the evolution of trioecy in Pleodorina starrii.</title>
        <authorList>
            <person name="Takahashi K."/>
            <person name="Suzuki S."/>
            <person name="Kawai-Toyooka H."/>
            <person name="Yamamoto K."/>
            <person name="Hamaji T."/>
            <person name="Ootsuki R."/>
            <person name="Yamaguchi H."/>
            <person name="Kawachi M."/>
            <person name="Higashiyama T."/>
            <person name="Nozaki H."/>
        </authorList>
    </citation>
    <scope>NUCLEOTIDE SEQUENCE [LARGE SCALE GENOMIC DNA]</scope>
    <source>
        <strain evidence="4 5">NIES-4479</strain>
    </source>
</reference>